<organism evidence="2 3">
    <name type="scientific">Fodinibacter luteus</name>
    <dbReference type="NCBI Taxonomy" id="552064"/>
    <lineage>
        <taxon>Bacteria</taxon>
        <taxon>Bacillati</taxon>
        <taxon>Actinomycetota</taxon>
        <taxon>Actinomycetes</taxon>
        <taxon>Micrococcales</taxon>
        <taxon>Intrasporangiaceae</taxon>
        <taxon>Fodinibacter (ex Wang et al. 2009)</taxon>
    </lineage>
</organism>
<evidence type="ECO:0000256" key="1">
    <source>
        <dbReference type="SAM" id="Phobius"/>
    </source>
</evidence>
<keyword evidence="1" id="KW-0812">Transmembrane</keyword>
<feature type="transmembrane region" description="Helical" evidence="1">
    <location>
        <begin position="45"/>
        <end position="63"/>
    </location>
</feature>
<gene>
    <name evidence="2" type="ORF">GCM10023168_07310</name>
</gene>
<dbReference type="Pfam" id="PF14019">
    <property type="entry name" value="DUF4235"/>
    <property type="match status" value="1"/>
</dbReference>
<evidence type="ECO:0008006" key="4">
    <source>
        <dbReference type="Google" id="ProtNLM"/>
    </source>
</evidence>
<accession>A0ABP8K3C1</accession>
<evidence type="ECO:0000313" key="3">
    <source>
        <dbReference type="Proteomes" id="UP001500945"/>
    </source>
</evidence>
<dbReference type="RefSeq" id="WP_345202371.1">
    <property type="nucleotide sequence ID" value="NZ_BAABGM010000003.1"/>
</dbReference>
<comment type="caution">
    <text evidence="2">The sequence shown here is derived from an EMBL/GenBank/DDBJ whole genome shotgun (WGS) entry which is preliminary data.</text>
</comment>
<protein>
    <recommendedName>
        <fullName evidence="4">DUF4235 domain-containing protein</fullName>
    </recommendedName>
</protein>
<keyword evidence="1" id="KW-0472">Membrane</keyword>
<name>A0ABP8K3C1_9MICO</name>
<evidence type="ECO:0000313" key="2">
    <source>
        <dbReference type="EMBL" id="GAA4399641.1"/>
    </source>
</evidence>
<keyword evidence="3" id="KW-1185">Reference proteome</keyword>
<sequence>MGSLAWKLLGTGGAILAGVIATKIIDAIWARASDDEINPKSPNAPLAKAVAYAAITGLAVGTAKTLTTRKAAKFYEKSAGHLPKDISEEPV</sequence>
<keyword evidence="1" id="KW-1133">Transmembrane helix</keyword>
<dbReference type="Proteomes" id="UP001500945">
    <property type="component" value="Unassembled WGS sequence"/>
</dbReference>
<proteinExistence type="predicted"/>
<reference evidence="3" key="1">
    <citation type="journal article" date="2019" name="Int. J. Syst. Evol. Microbiol.">
        <title>The Global Catalogue of Microorganisms (GCM) 10K type strain sequencing project: providing services to taxonomists for standard genome sequencing and annotation.</title>
        <authorList>
            <consortium name="The Broad Institute Genomics Platform"/>
            <consortium name="The Broad Institute Genome Sequencing Center for Infectious Disease"/>
            <person name="Wu L."/>
            <person name="Ma J."/>
        </authorList>
    </citation>
    <scope>NUCLEOTIDE SEQUENCE [LARGE SCALE GENOMIC DNA]</scope>
    <source>
        <strain evidence="3">JCM 17809</strain>
    </source>
</reference>
<dbReference type="EMBL" id="BAABGM010000003">
    <property type="protein sequence ID" value="GAA4399641.1"/>
    <property type="molecule type" value="Genomic_DNA"/>
</dbReference>
<dbReference type="InterPro" id="IPR025329">
    <property type="entry name" value="DUF4235"/>
</dbReference>